<sequence length="166" mass="17384">MVFSNVFGSAGKGAGLFSVTTDHDKPRPGADVDFEDADDDTYDDTTTSLFTSGIHGASHRAKTIQEQAPEARAILGFLGSFIQTTQESANAQSQYAQDPGSVSTAAAAGMQKSSETVTSNADLQKDEGLQAPKKSDFKAPEPPASPKAEQPPKAPKAEAEKPSKPQ</sequence>
<feature type="compositionally biased region" description="Basic and acidic residues" evidence="1">
    <location>
        <begin position="155"/>
        <end position="166"/>
    </location>
</feature>
<gene>
    <name evidence="2" type="ORF">OG367_36625</name>
</gene>
<evidence type="ECO:0000313" key="3">
    <source>
        <dbReference type="Proteomes" id="UP001431926"/>
    </source>
</evidence>
<evidence type="ECO:0000313" key="2">
    <source>
        <dbReference type="EMBL" id="WUX41418.1"/>
    </source>
</evidence>
<dbReference type="RefSeq" id="WP_329359172.1">
    <property type="nucleotide sequence ID" value="NZ_CP108670.1"/>
</dbReference>
<dbReference type="Proteomes" id="UP001431926">
    <property type="component" value="Chromosome"/>
</dbReference>
<dbReference type="EMBL" id="CP109491">
    <property type="protein sequence ID" value="WUX41418.1"/>
    <property type="molecule type" value="Genomic_DNA"/>
</dbReference>
<accession>A0ABZ1ZVG1</accession>
<feature type="compositionally biased region" description="Polar residues" evidence="1">
    <location>
        <begin position="111"/>
        <end position="122"/>
    </location>
</feature>
<evidence type="ECO:0000256" key="1">
    <source>
        <dbReference type="SAM" id="MobiDB-lite"/>
    </source>
</evidence>
<feature type="compositionally biased region" description="Basic and acidic residues" evidence="1">
    <location>
        <begin position="21"/>
        <end position="30"/>
    </location>
</feature>
<feature type="region of interest" description="Disordered" evidence="1">
    <location>
        <begin position="88"/>
        <end position="166"/>
    </location>
</feature>
<name>A0ABZ1ZVG1_STRAQ</name>
<organism evidence="2 3">
    <name type="scientific">Streptomyces anulatus</name>
    <name type="common">Streptomyces chrysomallus</name>
    <dbReference type="NCBI Taxonomy" id="1892"/>
    <lineage>
        <taxon>Bacteria</taxon>
        <taxon>Bacillati</taxon>
        <taxon>Actinomycetota</taxon>
        <taxon>Actinomycetes</taxon>
        <taxon>Kitasatosporales</taxon>
        <taxon>Streptomycetaceae</taxon>
        <taxon>Streptomyces</taxon>
    </lineage>
</organism>
<protein>
    <submittedName>
        <fullName evidence="2">Uncharacterized protein</fullName>
    </submittedName>
</protein>
<keyword evidence="3" id="KW-1185">Reference proteome</keyword>
<feature type="compositionally biased region" description="Basic and acidic residues" evidence="1">
    <location>
        <begin position="123"/>
        <end position="139"/>
    </location>
</feature>
<feature type="compositionally biased region" description="Polar residues" evidence="1">
    <location>
        <begin position="88"/>
        <end position="104"/>
    </location>
</feature>
<feature type="region of interest" description="Disordered" evidence="1">
    <location>
        <begin position="19"/>
        <end position="39"/>
    </location>
</feature>
<proteinExistence type="predicted"/>
<reference evidence="2" key="1">
    <citation type="submission" date="2022-10" db="EMBL/GenBank/DDBJ databases">
        <title>The complete genomes of actinobacterial strains from the NBC collection.</title>
        <authorList>
            <person name="Joergensen T.S."/>
            <person name="Alvarez Arevalo M."/>
            <person name="Sterndorff E.B."/>
            <person name="Faurdal D."/>
            <person name="Vuksanovic O."/>
            <person name="Mourched A.-S."/>
            <person name="Charusanti P."/>
            <person name="Shaw S."/>
            <person name="Blin K."/>
            <person name="Weber T."/>
        </authorList>
    </citation>
    <scope>NUCLEOTIDE SEQUENCE</scope>
    <source>
        <strain evidence="2">NBC_01436</strain>
    </source>
</reference>